<gene>
    <name evidence="11" type="ORF">ACFSKP_01840</name>
</gene>
<dbReference type="PANTHER" id="PTHR23517:SF15">
    <property type="entry name" value="PROTON-DEPENDENT OLIGOPEPTIDE FAMILY TRANSPORT PROTEIN"/>
    <property type="match status" value="1"/>
</dbReference>
<feature type="transmembrane region" description="Helical" evidence="9">
    <location>
        <begin position="105"/>
        <end position="126"/>
    </location>
</feature>
<feature type="transmembrane region" description="Helical" evidence="9">
    <location>
        <begin position="170"/>
        <end position="190"/>
    </location>
</feature>
<name>A0ABW5CVE1_9BACT</name>
<dbReference type="NCBIfam" id="TIGR00924">
    <property type="entry name" value="yjdL_sub1_fam"/>
    <property type="match status" value="2"/>
</dbReference>
<accession>A0ABW5CVE1</accession>
<comment type="subcellular location">
    <subcellularLocation>
        <location evidence="1">Cell membrane</location>
        <topology evidence="1">Multi-pass membrane protein</topology>
    </subcellularLocation>
    <subcellularLocation>
        <location evidence="8">Membrane</location>
        <topology evidence="8">Multi-pass membrane protein</topology>
    </subcellularLocation>
</comment>
<dbReference type="Gene3D" id="1.20.1250.20">
    <property type="entry name" value="MFS general substrate transporter like domains"/>
    <property type="match status" value="2"/>
</dbReference>
<dbReference type="PROSITE" id="PS50850">
    <property type="entry name" value="MFS"/>
    <property type="match status" value="1"/>
</dbReference>
<protein>
    <submittedName>
        <fullName evidence="11">Peptide MFS transporter</fullName>
    </submittedName>
</protein>
<evidence type="ECO:0000259" key="10">
    <source>
        <dbReference type="PROSITE" id="PS50850"/>
    </source>
</evidence>
<dbReference type="InterPro" id="IPR005279">
    <property type="entry name" value="Dipep/tripep_permease"/>
</dbReference>
<dbReference type="Proteomes" id="UP001597374">
    <property type="component" value="Unassembled WGS sequence"/>
</dbReference>
<evidence type="ECO:0000313" key="11">
    <source>
        <dbReference type="EMBL" id="MFD2244975.1"/>
    </source>
</evidence>
<dbReference type="InterPro" id="IPR036259">
    <property type="entry name" value="MFS_trans_sf"/>
</dbReference>
<feature type="transmembrane region" description="Helical" evidence="9">
    <location>
        <begin position="382"/>
        <end position="401"/>
    </location>
</feature>
<evidence type="ECO:0000256" key="5">
    <source>
        <dbReference type="ARBA" id="ARBA00022856"/>
    </source>
</evidence>
<dbReference type="Pfam" id="PF00854">
    <property type="entry name" value="PTR2"/>
    <property type="match status" value="2"/>
</dbReference>
<feature type="domain" description="Major facilitator superfamily (MFS) profile" evidence="10">
    <location>
        <begin position="32"/>
        <end position="474"/>
    </location>
</feature>
<dbReference type="InterPro" id="IPR018456">
    <property type="entry name" value="PTR2_symporter_CS"/>
</dbReference>
<dbReference type="PROSITE" id="PS01023">
    <property type="entry name" value="PTR2_2"/>
    <property type="match status" value="1"/>
</dbReference>
<evidence type="ECO:0000256" key="9">
    <source>
        <dbReference type="SAM" id="Phobius"/>
    </source>
</evidence>
<keyword evidence="2 8" id="KW-0813">Transport</keyword>
<comment type="similarity">
    <text evidence="8">Belongs to the major facilitator superfamily. Proton-dependent oligopeptide transporter (POT/PTR) (TC 2.A.17) family.</text>
</comment>
<keyword evidence="6 9" id="KW-1133">Transmembrane helix</keyword>
<feature type="transmembrane region" description="Helical" evidence="9">
    <location>
        <begin position="351"/>
        <end position="370"/>
    </location>
</feature>
<evidence type="ECO:0000313" key="12">
    <source>
        <dbReference type="Proteomes" id="UP001597374"/>
    </source>
</evidence>
<evidence type="ECO:0000256" key="6">
    <source>
        <dbReference type="ARBA" id="ARBA00022989"/>
    </source>
</evidence>
<keyword evidence="3" id="KW-1003">Cell membrane</keyword>
<feature type="transmembrane region" description="Helical" evidence="9">
    <location>
        <begin position="446"/>
        <end position="470"/>
    </location>
</feature>
<feature type="transmembrane region" description="Helical" evidence="9">
    <location>
        <begin position="132"/>
        <end position="158"/>
    </location>
</feature>
<keyword evidence="5" id="KW-0571">Peptide transport</keyword>
<feature type="transmembrane region" description="Helical" evidence="9">
    <location>
        <begin position="270"/>
        <end position="287"/>
    </location>
</feature>
<keyword evidence="7 9" id="KW-0472">Membrane</keyword>
<organism evidence="11 12">
    <name type="scientific">Pontibacter ruber</name>
    <dbReference type="NCBI Taxonomy" id="1343895"/>
    <lineage>
        <taxon>Bacteria</taxon>
        <taxon>Pseudomonadati</taxon>
        <taxon>Bacteroidota</taxon>
        <taxon>Cytophagia</taxon>
        <taxon>Cytophagales</taxon>
        <taxon>Hymenobacteraceae</taxon>
        <taxon>Pontibacter</taxon>
    </lineage>
</organism>
<sequence length="481" mass="52586">MSVNQPRSADAVNETYPQHDAAAKENLKHPKGLYLLFFTELWERFSYYGMRGLLMLYLTKTALEGGLGYSVADAALIYGYFTGFVYFTPIIGGWLADKYLGHRRAILIGGVLMALGQFSLFSTPYVGVEMTYLGLLLLIIGNGFFKPNISSIVGNLYAQGDPRRDSAFTIFYMGINIGAFLAPLVCGYLAEDYFATKAVVDGVERVTNYGFQYGFLAAGIGMVIGQIVFNTLGPRLLGDLGLKPVKTENDAVTGKPAKSAKLTKEEIDRVSVIFIISLFVILFWAGFEQAGSSLTVYTDKYIDREVFGFLIPTSWFQSVNPLFIVLFAPLTANLWLFLAKRGKDLSIPTKMGLGMILLGIGFFFMVGAVMERGGVEDETVKASIAWLLATYFFHTIGELCLSPIGLSMVTRLAPVTLVSMLMGVWFLAPGIAQIAGGYIASYVEELGPLAIFAAIGGFVIVAGLILVLLTRKLMFMMHGRG</sequence>
<dbReference type="CDD" id="cd17346">
    <property type="entry name" value="MFS_DtpA_like"/>
    <property type="match status" value="1"/>
</dbReference>
<evidence type="ECO:0000256" key="3">
    <source>
        <dbReference type="ARBA" id="ARBA00022475"/>
    </source>
</evidence>
<keyword evidence="12" id="KW-1185">Reference proteome</keyword>
<dbReference type="EMBL" id="JBHUIM010000001">
    <property type="protein sequence ID" value="MFD2244975.1"/>
    <property type="molecule type" value="Genomic_DNA"/>
</dbReference>
<dbReference type="InterPro" id="IPR050171">
    <property type="entry name" value="MFS_Transporters"/>
</dbReference>
<comment type="caution">
    <text evidence="11">The sequence shown here is derived from an EMBL/GenBank/DDBJ whole genome shotgun (WGS) entry which is preliminary data.</text>
</comment>
<reference evidence="12" key="1">
    <citation type="journal article" date="2019" name="Int. J. Syst. Evol. Microbiol.">
        <title>The Global Catalogue of Microorganisms (GCM) 10K type strain sequencing project: providing services to taxonomists for standard genome sequencing and annotation.</title>
        <authorList>
            <consortium name="The Broad Institute Genomics Platform"/>
            <consortium name="The Broad Institute Genome Sequencing Center for Infectious Disease"/>
            <person name="Wu L."/>
            <person name="Ma J."/>
        </authorList>
    </citation>
    <scope>NUCLEOTIDE SEQUENCE [LARGE SCALE GENOMIC DNA]</scope>
    <source>
        <strain evidence="12">CGMCC 4.1782</strain>
    </source>
</reference>
<feature type="transmembrane region" description="Helical" evidence="9">
    <location>
        <begin position="77"/>
        <end position="96"/>
    </location>
</feature>
<evidence type="ECO:0000256" key="1">
    <source>
        <dbReference type="ARBA" id="ARBA00004651"/>
    </source>
</evidence>
<keyword evidence="4 8" id="KW-0812">Transmembrane</keyword>
<proteinExistence type="inferred from homology"/>
<dbReference type="PROSITE" id="PS01022">
    <property type="entry name" value="PTR2_1"/>
    <property type="match status" value="1"/>
</dbReference>
<evidence type="ECO:0000256" key="4">
    <source>
        <dbReference type="ARBA" id="ARBA00022692"/>
    </source>
</evidence>
<feature type="transmembrane region" description="Helical" evidence="9">
    <location>
        <begin position="210"/>
        <end position="229"/>
    </location>
</feature>
<dbReference type="PANTHER" id="PTHR23517">
    <property type="entry name" value="RESISTANCE PROTEIN MDTM, PUTATIVE-RELATED-RELATED"/>
    <property type="match status" value="1"/>
</dbReference>
<dbReference type="InterPro" id="IPR000109">
    <property type="entry name" value="POT_fam"/>
</dbReference>
<feature type="transmembrane region" description="Helical" evidence="9">
    <location>
        <begin position="413"/>
        <end position="440"/>
    </location>
</feature>
<dbReference type="RefSeq" id="WP_250429652.1">
    <property type="nucleotide sequence ID" value="NZ_JALPRR010000002.1"/>
</dbReference>
<keyword evidence="5" id="KW-0653">Protein transport</keyword>
<evidence type="ECO:0000256" key="2">
    <source>
        <dbReference type="ARBA" id="ARBA00022448"/>
    </source>
</evidence>
<dbReference type="InterPro" id="IPR020846">
    <property type="entry name" value="MFS_dom"/>
</dbReference>
<evidence type="ECO:0000256" key="7">
    <source>
        <dbReference type="ARBA" id="ARBA00023136"/>
    </source>
</evidence>
<dbReference type="SUPFAM" id="SSF103473">
    <property type="entry name" value="MFS general substrate transporter"/>
    <property type="match status" value="1"/>
</dbReference>
<evidence type="ECO:0000256" key="8">
    <source>
        <dbReference type="RuleBase" id="RU003755"/>
    </source>
</evidence>
<feature type="transmembrane region" description="Helical" evidence="9">
    <location>
        <begin position="319"/>
        <end position="339"/>
    </location>
</feature>